<dbReference type="InterPro" id="IPR010982">
    <property type="entry name" value="Lambda_DNA-bd_dom_sf"/>
</dbReference>
<dbReference type="Proteomes" id="UP000198517">
    <property type="component" value="Unassembled WGS sequence"/>
</dbReference>
<name>A0A1G7DA54_9FLAO</name>
<feature type="domain" description="HTH cro/C1-type" evidence="1">
    <location>
        <begin position="4"/>
        <end position="56"/>
    </location>
</feature>
<protein>
    <submittedName>
        <fullName evidence="2">Helix-turn-helix</fullName>
    </submittedName>
</protein>
<reference evidence="2 3" key="1">
    <citation type="submission" date="2016-10" db="EMBL/GenBank/DDBJ databases">
        <authorList>
            <person name="de Groot N.N."/>
        </authorList>
    </citation>
    <scope>NUCLEOTIDE SEQUENCE [LARGE SCALE GENOMIC DNA]</scope>
    <source>
        <strain evidence="2 3">DSM 24015</strain>
    </source>
</reference>
<accession>A0A1G7DA54</accession>
<dbReference type="EMBL" id="FNAS01000010">
    <property type="protein sequence ID" value="SDE48393.1"/>
    <property type="molecule type" value="Genomic_DNA"/>
</dbReference>
<dbReference type="OrthoDB" id="7865033at2"/>
<dbReference type="SMART" id="SM00530">
    <property type="entry name" value="HTH_XRE"/>
    <property type="match status" value="1"/>
</dbReference>
<dbReference type="STRING" id="1071918.SAMN05421544_11064"/>
<dbReference type="InterPro" id="IPR001387">
    <property type="entry name" value="Cro/C1-type_HTH"/>
</dbReference>
<evidence type="ECO:0000313" key="3">
    <source>
        <dbReference type="Proteomes" id="UP000198517"/>
    </source>
</evidence>
<proteinExistence type="predicted"/>
<dbReference type="Pfam" id="PF01381">
    <property type="entry name" value="HTH_3"/>
    <property type="match status" value="1"/>
</dbReference>
<evidence type="ECO:0000313" key="2">
    <source>
        <dbReference type="EMBL" id="SDE48393.1"/>
    </source>
</evidence>
<dbReference type="RefSeq" id="WP_092736803.1">
    <property type="nucleotide sequence ID" value="NZ_FNAS01000010.1"/>
</dbReference>
<dbReference type="CDD" id="cd00093">
    <property type="entry name" value="HTH_XRE"/>
    <property type="match status" value="1"/>
</dbReference>
<organism evidence="2 3">
    <name type="scientific">Riemerella columbipharyngis</name>
    <dbReference type="NCBI Taxonomy" id="1071918"/>
    <lineage>
        <taxon>Bacteria</taxon>
        <taxon>Pseudomonadati</taxon>
        <taxon>Bacteroidota</taxon>
        <taxon>Flavobacteriia</taxon>
        <taxon>Flavobacteriales</taxon>
        <taxon>Weeksellaceae</taxon>
        <taxon>Riemerella</taxon>
    </lineage>
</organism>
<dbReference type="Gene3D" id="1.10.260.40">
    <property type="entry name" value="lambda repressor-like DNA-binding domains"/>
    <property type="match status" value="1"/>
</dbReference>
<dbReference type="GO" id="GO:0003677">
    <property type="term" value="F:DNA binding"/>
    <property type="evidence" value="ECO:0007669"/>
    <property type="project" value="InterPro"/>
</dbReference>
<keyword evidence="3" id="KW-1185">Reference proteome</keyword>
<gene>
    <name evidence="2" type="ORF">SAMN05421544_11064</name>
</gene>
<dbReference type="AlphaFoldDB" id="A0A1G7DA54"/>
<evidence type="ECO:0000259" key="1">
    <source>
        <dbReference type="PROSITE" id="PS50943"/>
    </source>
</evidence>
<dbReference type="SUPFAM" id="SSF47413">
    <property type="entry name" value="lambda repressor-like DNA-binding domains"/>
    <property type="match status" value="1"/>
</dbReference>
<dbReference type="PROSITE" id="PS50943">
    <property type="entry name" value="HTH_CROC1"/>
    <property type="match status" value="1"/>
</dbReference>
<sequence>MLRIKEIAKEKGISMGEIAQKLGISPVGFSKTINGNPTLETLLKIASVLDVDVLELIESSKPNQYRELFEKVGDTYRSIGYIKK</sequence>